<dbReference type="GO" id="GO:0016151">
    <property type="term" value="F:nickel cation binding"/>
    <property type="evidence" value="ECO:0007669"/>
    <property type="project" value="InterPro"/>
</dbReference>
<evidence type="ECO:0000256" key="3">
    <source>
        <dbReference type="ARBA" id="ARBA00022723"/>
    </source>
</evidence>
<dbReference type="GO" id="GO:0005525">
    <property type="term" value="F:GTP binding"/>
    <property type="evidence" value="ECO:0007669"/>
    <property type="project" value="UniProtKB-KW"/>
</dbReference>
<dbReference type="Gene3D" id="3.40.50.300">
    <property type="entry name" value="P-loop containing nucleotide triphosphate hydrolases"/>
    <property type="match status" value="1"/>
</dbReference>
<dbReference type="EMBL" id="CP060096">
    <property type="protein sequence ID" value="QSZ27277.1"/>
    <property type="molecule type" value="Genomic_DNA"/>
</dbReference>
<dbReference type="PANTHER" id="PTHR30134">
    <property type="entry name" value="HYDROGENASE PROTEIN ASSEMBLY PROTEIN, NICKEL CHAPERONE"/>
    <property type="match status" value="1"/>
</dbReference>
<dbReference type="KEGG" id="aaut:ACETAC_10660"/>
<evidence type="ECO:0000256" key="2">
    <source>
        <dbReference type="ARBA" id="ARBA00022596"/>
    </source>
</evidence>
<dbReference type="InterPro" id="IPR004392">
    <property type="entry name" value="Hyd_mat_HypB"/>
</dbReference>
<dbReference type="NCBIfam" id="TIGR00073">
    <property type="entry name" value="hypB"/>
    <property type="match status" value="1"/>
</dbReference>
<dbReference type="PIRSF" id="PIRSF005624">
    <property type="entry name" value="Ni-bind_GTPase"/>
    <property type="match status" value="1"/>
</dbReference>
<evidence type="ECO:0000259" key="8">
    <source>
        <dbReference type="Pfam" id="PF02492"/>
    </source>
</evidence>
<keyword evidence="6" id="KW-0862">Zinc</keyword>
<gene>
    <name evidence="9" type="primary">hypB</name>
    <name evidence="9" type="ORF">ACETAC_10660</name>
</gene>
<sequence>MEIKVLRNIFESNIKQSDELKKIFKNKGTYVVNIMGSPGAGKTSVIVELIKKLKDELKIGVIEADCEGKIDAEKINSLGIPVVQLNSGGACHIEAASVDKAMNNFENWAFDLILIENIGNLVCPSDFEIGEDLRMVVLSIPEGDDKVAKYPKMFYTCDVMVISKFDVKDYFNYNMQRVLTDVQRVNPKMEVFPVSCTTGYGIDKLSKFIKDKIFEKKLS</sequence>
<dbReference type="GO" id="GO:0051604">
    <property type="term" value="P:protein maturation"/>
    <property type="evidence" value="ECO:0007669"/>
    <property type="project" value="InterPro"/>
</dbReference>
<evidence type="ECO:0000256" key="4">
    <source>
        <dbReference type="ARBA" id="ARBA00022741"/>
    </source>
</evidence>
<keyword evidence="2" id="KW-0533">Nickel</keyword>
<dbReference type="Pfam" id="PF02492">
    <property type="entry name" value="cobW"/>
    <property type="match status" value="1"/>
</dbReference>
<dbReference type="Proteomes" id="UP000671913">
    <property type="component" value="Chromosome"/>
</dbReference>
<dbReference type="RefSeq" id="WP_284679965.1">
    <property type="nucleotide sequence ID" value="NZ_CP060096.1"/>
</dbReference>
<evidence type="ECO:0000256" key="5">
    <source>
        <dbReference type="ARBA" id="ARBA00022801"/>
    </source>
</evidence>
<dbReference type="GO" id="GO:0003924">
    <property type="term" value="F:GTPase activity"/>
    <property type="evidence" value="ECO:0007669"/>
    <property type="project" value="InterPro"/>
</dbReference>
<keyword evidence="10" id="KW-1185">Reference proteome</keyword>
<keyword evidence="3" id="KW-0479">Metal-binding</keyword>
<evidence type="ECO:0000256" key="7">
    <source>
        <dbReference type="ARBA" id="ARBA00023134"/>
    </source>
</evidence>
<evidence type="ECO:0000313" key="9">
    <source>
        <dbReference type="EMBL" id="QSZ27277.1"/>
    </source>
</evidence>
<organism evidence="9 10">
    <name type="scientific">Aceticella autotrophica</name>
    <dbReference type="NCBI Taxonomy" id="2755338"/>
    <lineage>
        <taxon>Bacteria</taxon>
        <taxon>Bacillati</taxon>
        <taxon>Bacillota</taxon>
        <taxon>Clostridia</taxon>
        <taxon>Thermoanaerobacterales</taxon>
        <taxon>Thermoanaerobacteraceae</taxon>
        <taxon>Aceticella</taxon>
    </lineage>
</organism>
<evidence type="ECO:0000313" key="10">
    <source>
        <dbReference type="Proteomes" id="UP000671913"/>
    </source>
</evidence>
<reference evidence="9" key="1">
    <citation type="submission" date="2020-08" db="EMBL/GenBank/DDBJ databases">
        <title>Genomic insights into the carbon and energy metabolism of the first obligate autotrophic acetogenic bacterium Aceticella autotrophica gen. nov., sp. nov.</title>
        <authorList>
            <person name="Toshchakov S.V."/>
            <person name="Elcheninov A.G."/>
            <person name="Kublanov I.V."/>
            <person name="Frolov E.N."/>
            <person name="Lebedinsky A.V."/>
        </authorList>
    </citation>
    <scope>NUCLEOTIDE SEQUENCE</scope>
    <source>
        <strain evidence="9">3443-3Ac</strain>
    </source>
</reference>
<dbReference type="InterPro" id="IPR027417">
    <property type="entry name" value="P-loop_NTPase"/>
</dbReference>
<keyword evidence="5" id="KW-0378">Hydrolase</keyword>
<dbReference type="PANTHER" id="PTHR30134:SF2">
    <property type="entry name" value="HYDROGENASE MATURATION FACTOR HYPB"/>
    <property type="match status" value="1"/>
</dbReference>
<accession>A0A975AVL2</accession>
<evidence type="ECO:0000256" key="6">
    <source>
        <dbReference type="ARBA" id="ARBA00022833"/>
    </source>
</evidence>
<comment type="similarity">
    <text evidence="1">Belongs to the SIMIBI class G3E GTPase family. HypB/HupM subfamily.</text>
</comment>
<keyword evidence="4" id="KW-0547">Nucleotide-binding</keyword>
<name>A0A975AVL2_9THEO</name>
<keyword evidence="7" id="KW-0342">GTP-binding</keyword>
<dbReference type="InterPro" id="IPR003495">
    <property type="entry name" value="CobW/HypB/UreG_nucleotide-bd"/>
</dbReference>
<dbReference type="GO" id="GO:0008270">
    <property type="term" value="F:zinc ion binding"/>
    <property type="evidence" value="ECO:0007669"/>
    <property type="project" value="TreeGrafter"/>
</dbReference>
<dbReference type="AlphaFoldDB" id="A0A975AVL2"/>
<protein>
    <submittedName>
        <fullName evidence="9">Hydrogenase nickel incorporation protein HypB</fullName>
    </submittedName>
</protein>
<dbReference type="SUPFAM" id="SSF52540">
    <property type="entry name" value="P-loop containing nucleoside triphosphate hydrolases"/>
    <property type="match status" value="1"/>
</dbReference>
<evidence type="ECO:0000256" key="1">
    <source>
        <dbReference type="ARBA" id="ARBA00006211"/>
    </source>
</evidence>
<feature type="domain" description="CobW/HypB/UreG nucleotide-binding" evidence="8">
    <location>
        <begin position="31"/>
        <end position="192"/>
    </location>
</feature>
<proteinExistence type="inferred from homology"/>